<gene>
    <name evidence="1" type="ORF">EAY07_24700</name>
</gene>
<protein>
    <submittedName>
        <fullName evidence="1">Uncharacterized protein</fullName>
    </submittedName>
</protein>
<accession>A0ABD4KXE9</accession>
<dbReference type="RefSeq" id="WP_214655273.1">
    <property type="nucleotide sequence ID" value="NZ_RDOM01000910.1"/>
</dbReference>
<dbReference type="AlphaFoldDB" id="A0ABD4KXE9"/>
<reference evidence="1 2" key="1">
    <citation type="journal article" date="2021" name="PeerJ">
        <title>Analysis of 44 Vibrio anguillarum genomes reveals high genetic diversity.</title>
        <authorList>
            <person name="Hansen M.J."/>
            <person name="Dalsgaard I."/>
        </authorList>
    </citation>
    <scope>NUCLEOTIDE SEQUENCE [LARGE SCALE GENOMIC DNA]</scope>
    <source>
        <strain evidence="1 2">17-16730-2A</strain>
    </source>
</reference>
<dbReference type="Proteomes" id="UP000722957">
    <property type="component" value="Unassembled WGS sequence"/>
</dbReference>
<proteinExistence type="predicted"/>
<evidence type="ECO:0000313" key="2">
    <source>
        <dbReference type="Proteomes" id="UP000722957"/>
    </source>
</evidence>
<comment type="caution">
    <text evidence="1">The sequence shown here is derived from an EMBL/GenBank/DDBJ whole genome shotgun (WGS) entry which is preliminary data.</text>
</comment>
<feature type="non-terminal residue" evidence="1">
    <location>
        <position position="1"/>
    </location>
</feature>
<sequence length="174" mass="19906">RIVSMESMNMNKVMLLVDFMGIGEDFVFHLEAKYKCVIEVGELVDALDKEGIEPPLDENIIHSFISSSSYLDTCTPILERIVLRDEDSVLPGGIERELTKKKYKIKGEVWDVHQDDVDPFPSSPHAHNYDENVVMHLGTGELYRSRKLVGKVNKKHFLRLRALINNVELPTLEI</sequence>
<name>A0ABD4KXE9_VIBAN</name>
<evidence type="ECO:0000313" key="1">
    <source>
        <dbReference type="EMBL" id="MBF4275149.1"/>
    </source>
</evidence>
<dbReference type="EMBL" id="RDOM01000910">
    <property type="protein sequence ID" value="MBF4275149.1"/>
    <property type="molecule type" value="Genomic_DNA"/>
</dbReference>
<organism evidence="1 2">
    <name type="scientific">Vibrio anguillarum</name>
    <name type="common">Listonella anguillarum</name>
    <dbReference type="NCBI Taxonomy" id="55601"/>
    <lineage>
        <taxon>Bacteria</taxon>
        <taxon>Pseudomonadati</taxon>
        <taxon>Pseudomonadota</taxon>
        <taxon>Gammaproteobacteria</taxon>
        <taxon>Vibrionales</taxon>
        <taxon>Vibrionaceae</taxon>
        <taxon>Vibrio</taxon>
    </lineage>
</organism>